<accession>A0ABN8IQ51</accession>
<dbReference type="Proteomes" id="UP000837857">
    <property type="component" value="Chromosome 3"/>
</dbReference>
<name>A0ABN8IQ51_9NEOP</name>
<feature type="non-terminal residue" evidence="1">
    <location>
        <position position="66"/>
    </location>
</feature>
<dbReference type="EMBL" id="OW152815">
    <property type="protein sequence ID" value="CAH2063255.1"/>
    <property type="molecule type" value="Genomic_DNA"/>
</dbReference>
<keyword evidence="2" id="KW-1185">Reference proteome</keyword>
<reference evidence="1" key="1">
    <citation type="submission" date="2022-03" db="EMBL/GenBank/DDBJ databases">
        <authorList>
            <person name="Martin H S."/>
        </authorList>
    </citation>
    <scope>NUCLEOTIDE SEQUENCE</scope>
</reference>
<protein>
    <submittedName>
        <fullName evidence="1">Uncharacterized protein</fullName>
    </submittedName>
</protein>
<evidence type="ECO:0000313" key="1">
    <source>
        <dbReference type="EMBL" id="CAH2063255.1"/>
    </source>
</evidence>
<organism evidence="1 2">
    <name type="scientific">Iphiclides podalirius</name>
    <name type="common">scarce swallowtail</name>
    <dbReference type="NCBI Taxonomy" id="110791"/>
    <lineage>
        <taxon>Eukaryota</taxon>
        <taxon>Metazoa</taxon>
        <taxon>Ecdysozoa</taxon>
        <taxon>Arthropoda</taxon>
        <taxon>Hexapoda</taxon>
        <taxon>Insecta</taxon>
        <taxon>Pterygota</taxon>
        <taxon>Neoptera</taxon>
        <taxon>Endopterygota</taxon>
        <taxon>Lepidoptera</taxon>
        <taxon>Glossata</taxon>
        <taxon>Ditrysia</taxon>
        <taxon>Papilionoidea</taxon>
        <taxon>Papilionidae</taxon>
        <taxon>Papilioninae</taxon>
        <taxon>Iphiclides</taxon>
    </lineage>
</organism>
<evidence type="ECO:0000313" key="2">
    <source>
        <dbReference type="Proteomes" id="UP000837857"/>
    </source>
</evidence>
<sequence length="66" mass="7515">MLFVTAGLSDYTPIVFRGRCQDPAERAELAKVSDSFKWAAFVRERLIVRDRLRGISVGLSRNSRQT</sequence>
<gene>
    <name evidence="1" type="ORF">IPOD504_LOCUS12440</name>
</gene>
<proteinExistence type="predicted"/>